<dbReference type="InterPro" id="IPR038726">
    <property type="entry name" value="PDDEXK_AddAB-type"/>
</dbReference>
<dbReference type="OMA" id="MNSSHLE"/>
<dbReference type="InterPro" id="IPR011335">
    <property type="entry name" value="Restrct_endonuc-II-like"/>
</dbReference>
<comment type="function">
    <text evidence="1">Metal-dependent single-stranded DNA (ssDNA) exonuclease involved in mitochondrial genome maintenance.</text>
</comment>
<dbReference type="SUPFAM" id="SSF52980">
    <property type="entry name" value="Restriction endonuclease-like"/>
    <property type="match status" value="1"/>
</dbReference>
<dbReference type="InterPro" id="IPR011604">
    <property type="entry name" value="PDDEXK-like_dom_sf"/>
</dbReference>
<reference evidence="3 5" key="2">
    <citation type="journal article" date="2013" name="Nature">
        <title>Insights into bilaterian evolution from three spiralian genomes.</title>
        <authorList>
            <person name="Simakov O."/>
            <person name="Marletaz F."/>
            <person name="Cho S.J."/>
            <person name="Edsinger-Gonzales E."/>
            <person name="Havlak P."/>
            <person name="Hellsten U."/>
            <person name="Kuo D.H."/>
            <person name="Larsson T."/>
            <person name="Lv J."/>
            <person name="Arendt D."/>
            <person name="Savage R."/>
            <person name="Osoegawa K."/>
            <person name="de Jong P."/>
            <person name="Grimwood J."/>
            <person name="Chapman J.A."/>
            <person name="Shapiro H."/>
            <person name="Aerts A."/>
            <person name="Otillar R.P."/>
            <person name="Terry A.Y."/>
            <person name="Boore J.L."/>
            <person name="Grigoriev I.V."/>
            <person name="Lindberg D.R."/>
            <person name="Seaver E.C."/>
            <person name="Weisblat D.A."/>
            <person name="Putnam N.H."/>
            <person name="Rokhsar D.S."/>
        </authorList>
    </citation>
    <scope>NUCLEOTIDE SEQUENCE</scope>
</reference>
<dbReference type="InParanoid" id="T1EKH7"/>
<dbReference type="Pfam" id="PF12705">
    <property type="entry name" value="PDDEXK_1"/>
    <property type="match status" value="1"/>
</dbReference>
<dbReference type="KEGG" id="hro:HELRODRAFT_150875"/>
<dbReference type="AlphaFoldDB" id="T1EKH7"/>
<evidence type="ECO:0000259" key="2">
    <source>
        <dbReference type="Pfam" id="PF12705"/>
    </source>
</evidence>
<evidence type="ECO:0000313" key="4">
    <source>
        <dbReference type="EnsemblMetazoa" id="HelroP150875"/>
    </source>
</evidence>
<keyword evidence="5" id="KW-1185">Reference proteome</keyword>
<gene>
    <name evidence="4" type="primary">20197077</name>
    <name evidence="3" type="ORF">HELRODRAFT_150875</name>
</gene>
<dbReference type="STRING" id="6412.T1EKH7"/>
<dbReference type="OrthoDB" id="5777131at2759"/>
<dbReference type="HAMAP" id="MF_03030">
    <property type="entry name" value="MGME1"/>
    <property type="match status" value="1"/>
</dbReference>
<accession>T1EKH7</accession>
<dbReference type="GO" id="GO:0008297">
    <property type="term" value="F:single-stranded DNA exodeoxyribonuclease activity"/>
    <property type="evidence" value="ECO:0007669"/>
    <property type="project" value="UniProtKB-UniRule"/>
</dbReference>
<dbReference type="GO" id="GO:0005739">
    <property type="term" value="C:mitochondrion"/>
    <property type="evidence" value="ECO:0007669"/>
    <property type="project" value="UniProtKB-SubCell"/>
</dbReference>
<dbReference type="GeneID" id="20197077"/>
<protein>
    <recommendedName>
        <fullName evidence="1">Mitochondrial genome maintenance exonuclease 1</fullName>
        <ecNumber evidence="1">3.1.-.-</ecNumber>
    </recommendedName>
</protein>
<reference evidence="5" key="1">
    <citation type="submission" date="2012-12" db="EMBL/GenBank/DDBJ databases">
        <authorList>
            <person name="Hellsten U."/>
            <person name="Grimwood J."/>
            <person name="Chapman J.A."/>
            <person name="Shapiro H."/>
            <person name="Aerts A."/>
            <person name="Otillar R.P."/>
            <person name="Terry A.Y."/>
            <person name="Boore J.L."/>
            <person name="Simakov O."/>
            <person name="Marletaz F."/>
            <person name="Cho S.-J."/>
            <person name="Edsinger-Gonzales E."/>
            <person name="Havlak P."/>
            <person name="Kuo D.-H."/>
            <person name="Larsson T."/>
            <person name="Lv J."/>
            <person name="Arendt D."/>
            <person name="Savage R."/>
            <person name="Osoegawa K."/>
            <person name="de Jong P."/>
            <person name="Lindberg D.R."/>
            <person name="Seaver E.C."/>
            <person name="Weisblat D.A."/>
            <person name="Putnam N.H."/>
            <person name="Grigoriev I.V."/>
            <person name="Rokhsar D.S."/>
        </authorList>
    </citation>
    <scope>NUCLEOTIDE SEQUENCE</scope>
</reference>
<reference evidence="4" key="3">
    <citation type="submission" date="2015-06" db="UniProtKB">
        <authorList>
            <consortium name="EnsemblMetazoa"/>
        </authorList>
    </citation>
    <scope>IDENTIFICATION</scope>
</reference>
<comment type="similarity">
    <text evidence="1">Belongs to the MGME1 family.</text>
</comment>
<feature type="active site" evidence="1">
    <location>
        <position position="127"/>
    </location>
</feature>
<feature type="active site" evidence="1">
    <location>
        <position position="114"/>
    </location>
</feature>
<keyword evidence="1" id="KW-0269">Exonuclease</keyword>
<organism evidence="4 5">
    <name type="scientific">Helobdella robusta</name>
    <name type="common">Californian leech</name>
    <dbReference type="NCBI Taxonomy" id="6412"/>
    <lineage>
        <taxon>Eukaryota</taxon>
        <taxon>Metazoa</taxon>
        <taxon>Spiralia</taxon>
        <taxon>Lophotrochozoa</taxon>
        <taxon>Annelida</taxon>
        <taxon>Clitellata</taxon>
        <taxon>Hirudinea</taxon>
        <taxon>Rhynchobdellida</taxon>
        <taxon>Glossiphoniidae</taxon>
        <taxon>Helobdella</taxon>
    </lineage>
</organism>
<comment type="subcellular location">
    <subcellularLocation>
        <location evidence="1">Mitochondrion</location>
    </subcellularLocation>
</comment>
<evidence type="ECO:0000313" key="5">
    <source>
        <dbReference type="Proteomes" id="UP000015101"/>
    </source>
</evidence>
<evidence type="ECO:0000313" key="3">
    <source>
        <dbReference type="EMBL" id="ESN98919.1"/>
    </source>
</evidence>
<dbReference type="FunFam" id="3.90.320.10:FF:000022">
    <property type="entry name" value="Mitochondrial genome maintenance exonuclease 1"/>
    <property type="match status" value="1"/>
</dbReference>
<proteinExistence type="inferred from homology"/>
<dbReference type="GO" id="GO:0043504">
    <property type="term" value="P:mitochondrial DNA repair"/>
    <property type="evidence" value="ECO:0007669"/>
    <property type="project" value="UniProtKB-UniRule"/>
</dbReference>
<dbReference type="eggNOG" id="ENOG502QVKE">
    <property type="taxonomic scope" value="Eukaryota"/>
</dbReference>
<dbReference type="Gene3D" id="3.90.320.10">
    <property type="match status" value="1"/>
</dbReference>
<dbReference type="EMBL" id="AMQM01001076">
    <property type="status" value="NOT_ANNOTATED_CDS"/>
    <property type="molecule type" value="Genomic_DNA"/>
</dbReference>
<keyword evidence="1" id="KW-0540">Nuclease</keyword>
<dbReference type="PANTHER" id="PTHR31340">
    <property type="entry name" value="MITOCHONDRIAL GENOME MAINTENANCE EXONUCLEASE 1"/>
    <property type="match status" value="1"/>
</dbReference>
<name>T1EKH7_HELRO</name>
<feature type="active site" evidence="1">
    <location>
        <position position="129"/>
    </location>
</feature>
<keyword evidence="1" id="KW-0378">Hydrolase</keyword>
<evidence type="ECO:0000256" key="1">
    <source>
        <dbReference type="HAMAP-Rule" id="MF_03030"/>
    </source>
</evidence>
<dbReference type="EnsemblMetazoa" id="HelroT150875">
    <property type="protein sequence ID" value="HelroP150875"/>
    <property type="gene ID" value="HelroG150875"/>
</dbReference>
<dbReference type="Proteomes" id="UP000015101">
    <property type="component" value="Unassembled WGS sequence"/>
</dbReference>
<dbReference type="PANTHER" id="PTHR31340:SF3">
    <property type="entry name" value="MITOCHONDRIAL GENOME MAINTENANCE EXONUCLEASE 1"/>
    <property type="match status" value="1"/>
</dbReference>
<feature type="domain" description="PD-(D/E)XK endonuclease-like" evidence="2">
    <location>
        <begin position="74"/>
        <end position="162"/>
    </location>
</feature>
<dbReference type="HOGENOM" id="CLU_084008_1_0_1"/>
<dbReference type="CTD" id="20197077"/>
<dbReference type="EC" id="3.1.-.-" evidence="1"/>
<dbReference type="RefSeq" id="XP_009022856.1">
    <property type="nucleotide sequence ID" value="XM_009024608.1"/>
</dbReference>
<sequence length="220" mass="25932">KILWKNLSLPSVSLILKSTMSPENIYILEEWEKKMIAQMGISEFELYKKALFENGYRLHSCIKSFLEGQMNVNISPSIEGYWNSVQHVLEEIEDTIALELPVQNTNLNYKGILDGVFVYKKKLCVVEWKTSKRLKSSLDKTFDNPLQLVAYLAAFNQQLFHPDFVKYKQKIEKINLQTAFIENCLLVITYEDGTKADVHHMNREICNKYWEDWLQRLHKY</sequence>
<dbReference type="EMBL" id="KB097143">
    <property type="protein sequence ID" value="ESN98919.1"/>
    <property type="molecule type" value="Genomic_DNA"/>
</dbReference>
<keyword evidence="1" id="KW-0496">Mitochondrion</keyword>